<dbReference type="InterPro" id="IPR011604">
    <property type="entry name" value="PDDEXK-like_dom_sf"/>
</dbReference>
<gene>
    <name evidence="11" type="primary">cas4</name>
    <name evidence="11" type="ORF">ABNN70_06495</name>
</gene>
<keyword evidence="4 9" id="KW-0269">Exonuclease</keyword>
<proteinExistence type="inferred from homology"/>
<reference evidence="11" key="1">
    <citation type="submission" date="2024-06" db="EMBL/GenBank/DDBJ databases">
        <authorList>
            <person name="Fan A."/>
            <person name="Zhang F.Y."/>
            <person name="Zhang L."/>
        </authorList>
    </citation>
    <scope>NUCLEOTIDE SEQUENCE</scope>
    <source>
        <strain evidence="11">Y61</strain>
    </source>
</reference>
<dbReference type="EMBL" id="CP159510">
    <property type="protein sequence ID" value="XCJ18089.1"/>
    <property type="molecule type" value="Genomic_DNA"/>
</dbReference>
<keyword evidence="6 9" id="KW-0411">Iron-sulfur</keyword>
<keyword evidence="5 9" id="KW-0408">Iron</keyword>
<dbReference type="GO" id="GO:0051607">
    <property type="term" value="P:defense response to virus"/>
    <property type="evidence" value="ECO:0007669"/>
    <property type="project" value="UniProtKB-KW"/>
</dbReference>
<evidence type="ECO:0000256" key="8">
    <source>
        <dbReference type="ARBA" id="ARBA00023211"/>
    </source>
</evidence>
<dbReference type="GO" id="GO:0004527">
    <property type="term" value="F:exonuclease activity"/>
    <property type="evidence" value="ECO:0007669"/>
    <property type="project" value="UniProtKB-KW"/>
</dbReference>
<dbReference type="AlphaFoldDB" id="A0AAU8IIL1"/>
<dbReference type="RefSeq" id="WP_353949169.1">
    <property type="nucleotide sequence ID" value="NZ_CP159510.1"/>
</dbReference>
<comment type="cofactor">
    <cofactor evidence="9">
        <name>Mg(2+)</name>
        <dbReference type="ChEBI" id="CHEBI:18420"/>
    </cofactor>
    <cofactor evidence="9">
        <name>Mn(2+)</name>
        <dbReference type="ChEBI" id="CHEBI:29035"/>
    </cofactor>
    <text evidence="9">Mg(2+) or Mn(2+) required for ssDNA cleavage activity.</text>
</comment>
<name>A0AAU8IIL1_9BACL</name>
<dbReference type="NCBIfam" id="TIGR00372">
    <property type="entry name" value="cas4"/>
    <property type="match status" value="1"/>
</dbReference>
<organism evidence="11">
    <name type="scientific">Sporolactobacillus sp. Y61</name>
    <dbReference type="NCBI Taxonomy" id="3160863"/>
    <lineage>
        <taxon>Bacteria</taxon>
        <taxon>Bacillati</taxon>
        <taxon>Bacillota</taxon>
        <taxon>Bacilli</taxon>
        <taxon>Bacillales</taxon>
        <taxon>Sporolactobacillaceae</taxon>
        <taxon>Sporolactobacillus</taxon>
    </lineage>
</organism>
<comment type="function">
    <text evidence="9">CRISPR (clustered regularly interspaced short palindromic repeat) is an adaptive immune system that provides protection against mobile genetic elements (viruses, transposable elements and conjugative plasmids). CRISPR clusters contain sequences complementary to antecedent mobile elements and target invading nucleic acids. CRISPR clusters are transcribed and processed into CRISPR RNA (crRNA).</text>
</comment>
<accession>A0AAU8IIL1</accession>
<comment type="cofactor">
    <cofactor evidence="9">
        <name>iron-sulfur cluster</name>
        <dbReference type="ChEBI" id="CHEBI:30408"/>
    </cofactor>
</comment>
<keyword evidence="2 9" id="KW-0479">Metal-binding</keyword>
<sequence>MTAKVTGTMVNYYIHCKRQCWLFSNKLNLEDNSEEVRIGRILHQLKEEKAKKKEVAIDNIKIDKLTPEYLVEIKKSDADLEAVKWQTLYYLYILREKGIDRKGKIEIIDKKKENRKIHYTELTDELVFQLKEIISLIQELIERPIPPLPINKSICKKCAYYTYCYI</sequence>
<feature type="domain" description="DUF83" evidence="10">
    <location>
        <begin position="6"/>
        <end position="166"/>
    </location>
</feature>
<dbReference type="GO" id="GO:0046872">
    <property type="term" value="F:metal ion binding"/>
    <property type="evidence" value="ECO:0007669"/>
    <property type="project" value="UniProtKB-KW"/>
</dbReference>
<evidence type="ECO:0000256" key="7">
    <source>
        <dbReference type="ARBA" id="ARBA00023118"/>
    </source>
</evidence>
<dbReference type="EC" id="3.1.12.1" evidence="9"/>
<evidence type="ECO:0000256" key="2">
    <source>
        <dbReference type="ARBA" id="ARBA00022723"/>
    </source>
</evidence>
<dbReference type="InterPro" id="IPR022765">
    <property type="entry name" value="Dna2/Cas4_DUF83"/>
</dbReference>
<evidence type="ECO:0000256" key="6">
    <source>
        <dbReference type="ARBA" id="ARBA00023014"/>
    </source>
</evidence>
<evidence type="ECO:0000313" key="11">
    <source>
        <dbReference type="EMBL" id="XCJ18089.1"/>
    </source>
</evidence>
<dbReference type="Gene3D" id="3.90.320.10">
    <property type="match status" value="1"/>
</dbReference>
<keyword evidence="8 9" id="KW-0464">Manganese</keyword>
<dbReference type="GO" id="GO:0051536">
    <property type="term" value="F:iron-sulfur cluster binding"/>
    <property type="evidence" value="ECO:0007669"/>
    <property type="project" value="UniProtKB-KW"/>
</dbReference>
<dbReference type="PANTHER" id="PTHR37168">
    <property type="entry name" value="CRISPR-ASSOCIATED EXONUCLEASE CAS4"/>
    <property type="match status" value="1"/>
</dbReference>
<evidence type="ECO:0000256" key="3">
    <source>
        <dbReference type="ARBA" id="ARBA00022801"/>
    </source>
</evidence>
<protein>
    <recommendedName>
        <fullName evidence="9">CRISPR-associated exonuclease Cas4</fullName>
        <ecNumber evidence="9">3.1.12.1</ecNumber>
    </recommendedName>
</protein>
<dbReference type="Pfam" id="PF01930">
    <property type="entry name" value="Cas_Cas4"/>
    <property type="match status" value="1"/>
</dbReference>
<dbReference type="PANTHER" id="PTHR37168:SF2">
    <property type="entry name" value="CRISPR-ASSOCIATED EXONUCLEASE CAS4"/>
    <property type="match status" value="1"/>
</dbReference>
<keyword evidence="3 9" id="KW-0378">Hydrolase</keyword>
<evidence type="ECO:0000256" key="5">
    <source>
        <dbReference type="ARBA" id="ARBA00023004"/>
    </source>
</evidence>
<evidence type="ECO:0000256" key="9">
    <source>
        <dbReference type="RuleBase" id="RU365022"/>
    </source>
</evidence>
<evidence type="ECO:0000259" key="10">
    <source>
        <dbReference type="Pfam" id="PF01930"/>
    </source>
</evidence>
<keyword evidence="7 9" id="KW-0051">Antiviral defense</keyword>
<keyword evidence="1 9" id="KW-0540">Nuclease</keyword>
<comment type="similarity">
    <text evidence="9">Belongs to the CRISPR-associated exonuclease Cas4 family.</text>
</comment>
<evidence type="ECO:0000256" key="1">
    <source>
        <dbReference type="ARBA" id="ARBA00022722"/>
    </source>
</evidence>
<evidence type="ECO:0000256" key="4">
    <source>
        <dbReference type="ARBA" id="ARBA00022839"/>
    </source>
</evidence>
<dbReference type="InterPro" id="IPR013343">
    <property type="entry name" value="CRISPR-assoc_prot_Cas4"/>
</dbReference>